<dbReference type="GeneID" id="110090827"/>
<feature type="transmembrane region" description="Helical" evidence="2">
    <location>
        <begin position="117"/>
        <end position="139"/>
    </location>
</feature>
<dbReference type="PANTHER" id="PTHR14796">
    <property type="entry name" value="NEURENSIN 1-RELATED"/>
    <property type="match status" value="1"/>
</dbReference>
<proteinExistence type="predicted"/>
<evidence type="ECO:0000256" key="1">
    <source>
        <dbReference type="SAM" id="MobiDB-lite"/>
    </source>
</evidence>
<evidence type="ECO:0000256" key="2">
    <source>
        <dbReference type="SAM" id="Phobius"/>
    </source>
</evidence>
<feature type="transmembrane region" description="Helical" evidence="2">
    <location>
        <begin position="64"/>
        <end position="86"/>
    </location>
</feature>
<keyword evidence="2" id="KW-0812">Transmembrane</keyword>
<reference evidence="4" key="1">
    <citation type="submission" date="2025-08" db="UniProtKB">
        <authorList>
            <consortium name="RefSeq"/>
        </authorList>
    </citation>
    <scope>IDENTIFICATION</scope>
</reference>
<keyword evidence="2" id="KW-0472">Membrane</keyword>
<keyword evidence="3" id="KW-1185">Reference proteome</keyword>
<feature type="compositionally biased region" description="Basic and acidic residues" evidence="1">
    <location>
        <begin position="148"/>
        <end position="158"/>
    </location>
</feature>
<dbReference type="PANTHER" id="PTHR14796:SF5">
    <property type="entry name" value="NEURENSIN-2"/>
    <property type="match status" value="1"/>
</dbReference>
<evidence type="ECO:0000313" key="3">
    <source>
        <dbReference type="Proteomes" id="UP001652642"/>
    </source>
</evidence>
<dbReference type="Pfam" id="PF14927">
    <property type="entry name" value="Neurensin"/>
    <property type="match status" value="1"/>
</dbReference>
<protein>
    <submittedName>
        <fullName evidence="4">Neurensin-2</fullName>
    </submittedName>
</protein>
<keyword evidence="2" id="KW-1133">Transmembrane helix</keyword>
<organism evidence="3 4">
    <name type="scientific">Pogona vitticeps</name>
    <name type="common">central bearded dragon</name>
    <dbReference type="NCBI Taxonomy" id="103695"/>
    <lineage>
        <taxon>Eukaryota</taxon>
        <taxon>Metazoa</taxon>
        <taxon>Chordata</taxon>
        <taxon>Craniata</taxon>
        <taxon>Vertebrata</taxon>
        <taxon>Euteleostomi</taxon>
        <taxon>Lepidosauria</taxon>
        <taxon>Squamata</taxon>
        <taxon>Bifurcata</taxon>
        <taxon>Unidentata</taxon>
        <taxon>Episquamata</taxon>
        <taxon>Toxicofera</taxon>
        <taxon>Iguania</taxon>
        <taxon>Acrodonta</taxon>
        <taxon>Agamidae</taxon>
        <taxon>Amphibolurinae</taxon>
        <taxon>Pogona</taxon>
    </lineage>
</organism>
<sequence length="197" mass="21097">MPTTDEPLCGCHRGPNVERGKWYGVRSYLHLFYEDCTGASLDDDLEESPPGPATPGWTSVLWKVSFSAGSLLLLIGAAALATGSLLPRKLERIGEAEFLVLDQEAAEYNHALGVCRAVGLALCALGAALLVTCLLSSGLSKMSPGVQRGEEEAGKEDQLSPILAREAPSRQWGTLLEGPPVPFRASWAQRIQPSRDP</sequence>
<feature type="region of interest" description="Disordered" evidence="1">
    <location>
        <begin position="142"/>
        <end position="164"/>
    </location>
</feature>
<gene>
    <name evidence="4" type="primary">NRSN2</name>
</gene>
<accession>A0A6J0VDM5</accession>
<dbReference type="RefSeq" id="XP_020670318.2">
    <property type="nucleotide sequence ID" value="XM_020814659.2"/>
</dbReference>
<dbReference type="InterPro" id="IPR024883">
    <property type="entry name" value="Neurensin"/>
</dbReference>
<name>A0A6J0VDM5_9SAUR</name>
<evidence type="ECO:0000313" key="4">
    <source>
        <dbReference type="RefSeq" id="XP_020670318.2"/>
    </source>
</evidence>
<dbReference type="OrthoDB" id="5979667at2759"/>
<dbReference type="Proteomes" id="UP001652642">
    <property type="component" value="Chromosome 4"/>
</dbReference>